<evidence type="ECO:0000313" key="2">
    <source>
        <dbReference type="Proteomes" id="UP001214250"/>
    </source>
</evidence>
<dbReference type="Gene3D" id="1.10.10.10">
    <property type="entry name" value="Winged helix-like DNA-binding domain superfamily/Winged helix DNA-binding domain"/>
    <property type="match status" value="1"/>
</dbReference>
<name>A0ABY7VRE9_9BACT</name>
<keyword evidence="2" id="KW-1185">Reference proteome</keyword>
<dbReference type="Proteomes" id="UP001214250">
    <property type="component" value="Chromosome 1"/>
</dbReference>
<dbReference type="SUPFAM" id="SSF46785">
    <property type="entry name" value="Winged helix' DNA-binding domain"/>
    <property type="match status" value="1"/>
</dbReference>
<accession>A0ABY7VRE9</accession>
<dbReference type="InterPro" id="IPR036388">
    <property type="entry name" value="WH-like_DNA-bd_sf"/>
</dbReference>
<dbReference type="InterPro" id="IPR036390">
    <property type="entry name" value="WH_DNA-bd_sf"/>
</dbReference>
<sequence>MNDELYRKQIEGLDYQHFLVLYWTMVAEDKREGYNITNVFDDLKMSGVTRTKQSAVSYVETLKYLQFIELREQRNRKSLYLTEHGAKALMRLGEKFDILKSNYLETVK</sequence>
<dbReference type="RefSeq" id="WP_274150352.1">
    <property type="nucleotide sequence ID" value="NZ_CP117811.1"/>
</dbReference>
<proteinExistence type="predicted"/>
<gene>
    <name evidence="1" type="ORF">PQO03_11215</name>
</gene>
<dbReference type="EMBL" id="CP117811">
    <property type="protein sequence ID" value="WDE96277.1"/>
    <property type="molecule type" value="Genomic_DNA"/>
</dbReference>
<evidence type="ECO:0008006" key="3">
    <source>
        <dbReference type="Google" id="ProtNLM"/>
    </source>
</evidence>
<reference evidence="1 2" key="1">
    <citation type="submission" date="2023-02" db="EMBL/GenBank/DDBJ databases">
        <title>Genome sequence of Lentisphaera profundi SAORIC-696.</title>
        <authorList>
            <person name="Kim e."/>
            <person name="Cho J.-C."/>
            <person name="Choi A."/>
            <person name="Kang I."/>
        </authorList>
    </citation>
    <scope>NUCLEOTIDE SEQUENCE [LARGE SCALE GENOMIC DNA]</scope>
    <source>
        <strain evidence="1 2">SAORIC-696</strain>
    </source>
</reference>
<organism evidence="1 2">
    <name type="scientific">Lentisphaera profundi</name>
    <dbReference type="NCBI Taxonomy" id="1658616"/>
    <lineage>
        <taxon>Bacteria</taxon>
        <taxon>Pseudomonadati</taxon>
        <taxon>Lentisphaerota</taxon>
        <taxon>Lentisphaeria</taxon>
        <taxon>Lentisphaerales</taxon>
        <taxon>Lentisphaeraceae</taxon>
        <taxon>Lentisphaera</taxon>
    </lineage>
</organism>
<protein>
    <recommendedName>
        <fullName evidence="3">ArnR1-like winged helix-turn-helix domain-containing protein</fullName>
    </recommendedName>
</protein>
<evidence type="ECO:0000313" key="1">
    <source>
        <dbReference type="EMBL" id="WDE96277.1"/>
    </source>
</evidence>